<evidence type="ECO:0000313" key="11">
    <source>
        <dbReference type="Proteomes" id="UP000739565"/>
    </source>
</evidence>
<feature type="binding site" evidence="9">
    <location>
        <position position="107"/>
    </location>
    <ligand>
        <name>Fe cation</name>
        <dbReference type="ChEBI" id="CHEBI:24875"/>
        <label>1</label>
    </ligand>
</feature>
<dbReference type="HAMAP" id="MF_01658">
    <property type="entry name" value="COQ7"/>
    <property type="match status" value="1"/>
</dbReference>
<reference evidence="10" key="1">
    <citation type="submission" date="2021-07" db="EMBL/GenBank/DDBJ databases">
        <title>New genus and species of the family Alcaligenaceae.</title>
        <authorList>
            <person name="Hahn M.W."/>
        </authorList>
    </citation>
    <scope>NUCLEOTIDE SEQUENCE</scope>
    <source>
        <strain evidence="10">LF4-65</strain>
    </source>
</reference>
<comment type="subcellular location">
    <subcellularLocation>
        <location evidence="9">Cell membrane</location>
        <topology evidence="9">Peripheral membrane protein</topology>
    </subcellularLocation>
</comment>
<dbReference type="Proteomes" id="UP000739565">
    <property type="component" value="Unassembled WGS sequence"/>
</dbReference>
<evidence type="ECO:0000256" key="1">
    <source>
        <dbReference type="ARBA" id="ARBA00004749"/>
    </source>
</evidence>
<organism evidence="10 11">
    <name type="scientific">Zwartia hollandica</name>
    <dbReference type="NCBI Taxonomy" id="324606"/>
    <lineage>
        <taxon>Bacteria</taxon>
        <taxon>Pseudomonadati</taxon>
        <taxon>Pseudomonadota</taxon>
        <taxon>Betaproteobacteria</taxon>
        <taxon>Burkholderiales</taxon>
        <taxon>Alcaligenaceae</taxon>
        <taxon>Zwartia</taxon>
    </lineage>
</organism>
<feature type="binding site" evidence="9">
    <location>
        <position position="104"/>
    </location>
    <ligand>
        <name>Fe cation</name>
        <dbReference type="ChEBI" id="CHEBI:24875"/>
        <label>2</label>
    </ligand>
</feature>
<feature type="binding site" evidence="9">
    <location>
        <position position="156"/>
    </location>
    <ligand>
        <name>Fe cation</name>
        <dbReference type="ChEBI" id="CHEBI:24875"/>
        <label>2</label>
    </ligand>
</feature>
<keyword evidence="7 9" id="KW-0503">Monooxygenase</keyword>
<comment type="catalytic activity">
    <reaction evidence="9">
        <text>a 5-methoxy-2-methyl-3-(all-trans-polyprenyl)benzene-1,4-diol + AH2 + O2 = a 3-demethylubiquinol + A + H2O</text>
        <dbReference type="Rhea" id="RHEA:50908"/>
        <dbReference type="Rhea" id="RHEA-COMP:10859"/>
        <dbReference type="Rhea" id="RHEA-COMP:10914"/>
        <dbReference type="ChEBI" id="CHEBI:13193"/>
        <dbReference type="ChEBI" id="CHEBI:15377"/>
        <dbReference type="ChEBI" id="CHEBI:15379"/>
        <dbReference type="ChEBI" id="CHEBI:17499"/>
        <dbReference type="ChEBI" id="CHEBI:84167"/>
        <dbReference type="ChEBI" id="CHEBI:84422"/>
        <dbReference type="EC" id="1.14.99.60"/>
    </reaction>
</comment>
<keyword evidence="2 9" id="KW-1003">Cell membrane</keyword>
<keyword evidence="6 9" id="KW-0408">Iron</keyword>
<dbReference type="AlphaFoldDB" id="A0A953N6P7"/>
<comment type="function">
    <text evidence="9">Catalyzes the hydroxylation of 2-nonaprenyl-3-methyl-6-methoxy-1,4-benzoquinol during ubiquinone biosynthesis.</text>
</comment>
<feature type="binding site" evidence="9">
    <location>
        <position position="104"/>
    </location>
    <ligand>
        <name>Fe cation</name>
        <dbReference type="ChEBI" id="CHEBI:24875"/>
        <label>1</label>
    </ligand>
</feature>
<dbReference type="CDD" id="cd01042">
    <property type="entry name" value="DMQH"/>
    <property type="match status" value="1"/>
</dbReference>
<dbReference type="InterPro" id="IPR047809">
    <property type="entry name" value="COQ7_proteobact"/>
</dbReference>
<comment type="cofactor">
    <cofactor evidence="9">
        <name>Fe cation</name>
        <dbReference type="ChEBI" id="CHEBI:24875"/>
    </cofactor>
    <text evidence="9">Binds 2 iron ions per subunit.</text>
</comment>
<comment type="similarity">
    <text evidence="9">Belongs to the COQ7 family.</text>
</comment>
<dbReference type="PANTHER" id="PTHR11237:SF4">
    <property type="entry name" value="5-DEMETHOXYUBIQUINONE HYDROXYLASE, MITOCHONDRIAL"/>
    <property type="match status" value="1"/>
</dbReference>
<dbReference type="GO" id="GO:0046872">
    <property type="term" value="F:metal ion binding"/>
    <property type="evidence" value="ECO:0007669"/>
    <property type="project" value="UniProtKB-KW"/>
</dbReference>
<sequence length="225" mass="24334">MQDSVPKFASGFVRRHGLFDALIAEADMALQVLSGSVGAKRPNPADVLAPDAQALDATQKTHAAGLMRVNHVGEICAQALYRGQSVVCKDPACTELLLDAAAEEVDHLAWCGQRLAELNARPSVLNPLWYAGSFVLGALAGRSGVAHNLGFMAETERQVEAHLDNHLERLPVHDDRSRAIVLQMKEDEIKHRKTAEDHGASALAAPVKAVMRTVSRVMTTTAYRI</sequence>
<feature type="binding site" evidence="9">
    <location>
        <position position="188"/>
    </location>
    <ligand>
        <name>Fe cation</name>
        <dbReference type="ChEBI" id="CHEBI:24875"/>
        <label>1</label>
    </ligand>
</feature>
<evidence type="ECO:0000313" key="10">
    <source>
        <dbReference type="EMBL" id="MBZ1349600.1"/>
    </source>
</evidence>
<dbReference type="GO" id="GO:0005886">
    <property type="term" value="C:plasma membrane"/>
    <property type="evidence" value="ECO:0007669"/>
    <property type="project" value="UniProtKB-SubCell"/>
</dbReference>
<evidence type="ECO:0000256" key="4">
    <source>
        <dbReference type="ARBA" id="ARBA00022723"/>
    </source>
</evidence>
<dbReference type="EC" id="1.14.99.60" evidence="9"/>
<dbReference type="PANTHER" id="PTHR11237">
    <property type="entry name" value="COENZYME Q10 BIOSYNTHESIS PROTEIN 7"/>
    <property type="match status" value="1"/>
</dbReference>
<dbReference type="InterPro" id="IPR012347">
    <property type="entry name" value="Ferritin-like"/>
</dbReference>
<dbReference type="EMBL" id="JAHXRI010000005">
    <property type="protein sequence ID" value="MBZ1349600.1"/>
    <property type="molecule type" value="Genomic_DNA"/>
</dbReference>
<dbReference type="NCBIfam" id="NF033656">
    <property type="entry name" value="DMQ_monoox_COQ7"/>
    <property type="match status" value="1"/>
</dbReference>
<dbReference type="InterPro" id="IPR011566">
    <property type="entry name" value="Ubq_synth_Coq7"/>
</dbReference>
<dbReference type="RefSeq" id="WP_259660024.1">
    <property type="nucleotide sequence ID" value="NZ_JAHXRI010000005.1"/>
</dbReference>
<keyword evidence="8 9" id="KW-0472">Membrane</keyword>
<keyword evidence="3 9" id="KW-0831">Ubiquinone biosynthesis</keyword>
<evidence type="ECO:0000256" key="7">
    <source>
        <dbReference type="ARBA" id="ARBA00023033"/>
    </source>
</evidence>
<accession>A0A953N6P7</accession>
<keyword evidence="5 9" id="KW-0560">Oxidoreductase</keyword>
<evidence type="ECO:0000256" key="8">
    <source>
        <dbReference type="ARBA" id="ARBA00023136"/>
    </source>
</evidence>
<dbReference type="SUPFAM" id="SSF47240">
    <property type="entry name" value="Ferritin-like"/>
    <property type="match status" value="1"/>
</dbReference>
<evidence type="ECO:0000256" key="2">
    <source>
        <dbReference type="ARBA" id="ARBA00022475"/>
    </source>
</evidence>
<dbReference type="InterPro" id="IPR009078">
    <property type="entry name" value="Ferritin-like_SF"/>
</dbReference>
<feature type="binding site" evidence="9">
    <location>
        <position position="191"/>
    </location>
    <ligand>
        <name>Fe cation</name>
        <dbReference type="ChEBI" id="CHEBI:24875"/>
        <label>2</label>
    </ligand>
</feature>
<name>A0A953N6P7_9BURK</name>
<protein>
    <recommendedName>
        <fullName evidence="9">3-demethoxyubiquinol 3-hydroxylase</fullName>
        <shortName evidence="9">DMQ hydroxylase</shortName>
        <ecNumber evidence="9">1.14.99.60</ecNumber>
    </recommendedName>
    <alternativeName>
        <fullName evidence="9">2-nonaprenyl-3-methyl-6-methoxy-1,4-benzoquinol hydroxylase</fullName>
    </alternativeName>
</protein>
<evidence type="ECO:0000256" key="6">
    <source>
        <dbReference type="ARBA" id="ARBA00023004"/>
    </source>
</evidence>
<keyword evidence="4 9" id="KW-0479">Metal-binding</keyword>
<gene>
    <name evidence="9 10" type="primary">coq7</name>
    <name evidence="10" type="ORF">KZZ10_02985</name>
</gene>
<feature type="binding site" evidence="9">
    <location>
        <position position="188"/>
    </location>
    <ligand>
        <name>Fe cation</name>
        <dbReference type="ChEBI" id="CHEBI:24875"/>
        <label>2</label>
    </ligand>
</feature>
<dbReference type="GO" id="GO:0006744">
    <property type="term" value="P:ubiquinone biosynthetic process"/>
    <property type="evidence" value="ECO:0007669"/>
    <property type="project" value="UniProtKB-UniRule"/>
</dbReference>
<comment type="pathway">
    <text evidence="1 9">Cofactor biosynthesis; ubiquinone biosynthesis.</text>
</comment>
<dbReference type="GO" id="GO:0008682">
    <property type="term" value="F:3-demethoxyubiquinol 3-hydroxylase activity"/>
    <property type="evidence" value="ECO:0007669"/>
    <property type="project" value="UniProtKB-EC"/>
</dbReference>
<keyword evidence="11" id="KW-1185">Reference proteome</keyword>
<evidence type="ECO:0000256" key="5">
    <source>
        <dbReference type="ARBA" id="ARBA00023002"/>
    </source>
</evidence>
<dbReference type="Pfam" id="PF03232">
    <property type="entry name" value="COQ7"/>
    <property type="match status" value="1"/>
</dbReference>
<dbReference type="Gene3D" id="1.20.1260.10">
    <property type="match status" value="1"/>
</dbReference>
<comment type="caution">
    <text evidence="10">The sequence shown here is derived from an EMBL/GenBank/DDBJ whole genome shotgun (WGS) entry which is preliminary data.</text>
</comment>
<evidence type="ECO:0000256" key="9">
    <source>
        <dbReference type="HAMAP-Rule" id="MF_01658"/>
    </source>
</evidence>
<evidence type="ECO:0000256" key="3">
    <source>
        <dbReference type="ARBA" id="ARBA00022688"/>
    </source>
</evidence>
<proteinExistence type="inferred from homology"/>
<feature type="binding site" evidence="9">
    <location>
        <position position="74"/>
    </location>
    <ligand>
        <name>Fe cation</name>
        <dbReference type="ChEBI" id="CHEBI:24875"/>
        <label>1</label>
    </ligand>
</feature>